<protein>
    <submittedName>
        <fullName evidence="2">Auxilin-like protein</fullName>
    </submittedName>
</protein>
<dbReference type="PANTHER" id="PTHR48462">
    <property type="entry name" value="PROTEIN, PUTATIVE-RELATED"/>
    <property type="match status" value="1"/>
</dbReference>
<feature type="compositionally biased region" description="Basic residues" evidence="1">
    <location>
        <begin position="349"/>
        <end position="359"/>
    </location>
</feature>
<name>A0A6L2J486_TANCI</name>
<dbReference type="PANTHER" id="PTHR48462:SF1">
    <property type="entry name" value="PROTEIN, PUTATIVE-RELATED"/>
    <property type="match status" value="1"/>
</dbReference>
<sequence>MLHTMNGSNEEVDDIVVRNIKRKGGGSGVRETDRERVTGWVRCNGEWDRHVFKGGPLVPLLFALVLQPHVHQIRDCCQLLFHAWYLDDGTIIGDTKEVKDGLFPRDIGRPTLGVKLLGGKVVSIFDNGLRRVIEAIVGCGIDGVDSDYGYALDRMRMSHPEFDLSGFSNKDTPPPKLRMFWRELPGFKYRHDLVRDVLYDVLKRAGISSKKEAPVNFLTDPLEGRSTLQPADILVFGWAGGKHACVDLTGVPSLVGLRDNEFVAGQAALKAKSSKVAKHVKACLENQHVFIPFTFDTFGFLAPEAEEFLNRVQRVMQIAPVDLTEDETGDFHATVNTDELFGADPRPRSPGKQRPRKKTKSDTSASTEGSQSSQFGEFVSHELRLKLKVAEKAFEASKDKDETIKSLEELRFLALSTKDLSDDDAYWIERKKAQIKAKLRAEMPMEPNNEDDSDE</sequence>
<accession>A0A6L2J486</accession>
<evidence type="ECO:0000256" key="1">
    <source>
        <dbReference type="SAM" id="MobiDB-lite"/>
    </source>
</evidence>
<dbReference type="EMBL" id="BKCJ010000275">
    <property type="protein sequence ID" value="GEU31676.1"/>
    <property type="molecule type" value="Genomic_DNA"/>
</dbReference>
<gene>
    <name evidence="2" type="ORF">Tci_003654</name>
</gene>
<comment type="caution">
    <text evidence="2">The sequence shown here is derived from an EMBL/GenBank/DDBJ whole genome shotgun (WGS) entry which is preliminary data.</text>
</comment>
<evidence type="ECO:0000313" key="2">
    <source>
        <dbReference type="EMBL" id="GEU31676.1"/>
    </source>
</evidence>
<proteinExistence type="predicted"/>
<organism evidence="2">
    <name type="scientific">Tanacetum cinerariifolium</name>
    <name type="common">Dalmatian daisy</name>
    <name type="synonym">Chrysanthemum cinerariifolium</name>
    <dbReference type="NCBI Taxonomy" id="118510"/>
    <lineage>
        <taxon>Eukaryota</taxon>
        <taxon>Viridiplantae</taxon>
        <taxon>Streptophyta</taxon>
        <taxon>Embryophyta</taxon>
        <taxon>Tracheophyta</taxon>
        <taxon>Spermatophyta</taxon>
        <taxon>Magnoliopsida</taxon>
        <taxon>eudicotyledons</taxon>
        <taxon>Gunneridae</taxon>
        <taxon>Pentapetalae</taxon>
        <taxon>asterids</taxon>
        <taxon>campanulids</taxon>
        <taxon>Asterales</taxon>
        <taxon>Asteraceae</taxon>
        <taxon>Asteroideae</taxon>
        <taxon>Anthemideae</taxon>
        <taxon>Anthemidinae</taxon>
        <taxon>Tanacetum</taxon>
    </lineage>
</organism>
<feature type="region of interest" description="Disordered" evidence="1">
    <location>
        <begin position="334"/>
        <end position="375"/>
    </location>
</feature>
<dbReference type="AlphaFoldDB" id="A0A6L2J486"/>
<reference evidence="2" key="1">
    <citation type="journal article" date="2019" name="Sci. Rep.">
        <title>Draft genome of Tanacetum cinerariifolium, the natural source of mosquito coil.</title>
        <authorList>
            <person name="Yamashiro T."/>
            <person name="Shiraishi A."/>
            <person name="Satake H."/>
            <person name="Nakayama K."/>
        </authorList>
    </citation>
    <scope>NUCLEOTIDE SEQUENCE</scope>
</reference>
<feature type="compositionally biased region" description="Polar residues" evidence="1">
    <location>
        <begin position="362"/>
        <end position="375"/>
    </location>
</feature>